<name>A0A0L8IE12_OCTBM</name>
<sequence>MLTNDPRTYLYFIFLIFIQISEPGACVGGTYIHTYPWTHACLHVFSDLRYRKNCL</sequence>
<dbReference type="AlphaFoldDB" id="A0A0L8IE12"/>
<reference evidence="1" key="1">
    <citation type="submission" date="2015-07" db="EMBL/GenBank/DDBJ databases">
        <title>MeaNS - Measles Nucleotide Surveillance Program.</title>
        <authorList>
            <person name="Tran T."/>
            <person name="Druce J."/>
        </authorList>
    </citation>
    <scope>NUCLEOTIDE SEQUENCE</scope>
    <source>
        <strain evidence="1">UCB-OBI-ISO-001</strain>
        <tissue evidence="1">Gonad</tissue>
    </source>
</reference>
<proteinExistence type="predicted"/>
<evidence type="ECO:0000313" key="1">
    <source>
        <dbReference type="EMBL" id="KOF99702.1"/>
    </source>
</evidence>
<accession>A0A0L8IE12</accession>
<protein>
    <submittedName>
        <fullName evidence="1">Uncharacterized protein</fullName>
    </submittedName>
</protein>
<dbReference type="EMBL" id="KQ415907">
    <property type="protein sequence ID" value="KOF99702.1"/>
    <property type="molecule type" value="Genomic_DNA"/>
</dbReference>
<organism evidence="1">
    <name type="scientific">Octopus bimaculoides</name>
    <name type="common">California two-spotted octopus</name>
    <dbReference type="NCBI Taxonomy" id="37653"/>
    <lineage>
        <taxon>Eukaryota</taxon>
        <taxon>Metazoa</taxon>
        <taxon>Spiralia</taxon>
        <taxon>Lophotrochozoa</taxon>
        <taxon>Mollusca</taxon>
        <taxon>Cephalopoda</taxon>
        <taxon>Coleoidea</taxon>
        <taxon>Octopodiformes</taxon>
        <taxon>Octopoda</taxon>
        <taxon>Incirrata</taxon>
        <taxon>Octopodidae</taxon>
        <taxon>Octopus</taxon>
    </lineage>
</organism>
<gene>
    <name evidence="1" type="ORF">OCBIM_22012326mg</name>
</gene>